<dbReference type="PANTHER" id="PTHR37304">
    <property type="entry name" value="MEMBRANE PROTEIN-RELATED"/>
    <property type="match status" value="1"/>
</dbReference>
<dbReference type="RefSeq" id="WP_264851991.1">
    <property type="nucleotide sequence ID" value="NZ_BRXR01000001.1"/>
</dbReference>
<organism evidence="2 3">
    <name type="scientific">Clostridium omnivorum</name>
    <dbReference type="NCBI Taxonomy" id="1604902"/>
    <lineage>
        <taxon>Bacteria</taxon>
        <taxon>Bacillati</taxon>
        <taxon>Bacillota</taxon>
        <taxon>Clostridia</taxon>
        <taxon>Eubacteriales</taxon>
        <taxon>Clostridiaceae</taxon>
        <taxon>Clostridium</taxon>
    </lineage>
</organism>
<name>A0ABQ5NCD6_9CLOT</name>
<dbReference type="Pfam" id="PF04070">
    <property type="entry name" value="DUF378"/>
    <property type="match status" value="1"/>
</dbReference>
<proteinExistence type="predicted"/>
<dbReference type="InterPro" id="IPR007211">
    <property type="entry name" value="DUF378"/>
</dbReference>
<keyword evidence="1" id="KW-0472">Membrane</keyword>
<keyword evidence="3" id="KW-1185">Reference proteome</keyword>
<gene>
    <name evidence="2" type="ORF">bsdE14_40900</name>
</gene>
<evidence type="ECO:0000313" key="3">
    <source>
        <dbReference type="Proteomes" id="UP001208567"/>
    </source>
</evidence>
<evidence type="ECO:0000256" key="1">
    <source>
        <dbReference type="SAM" id="Phobius"/>
    </source>
</evidence>
<keyword evidence="1" id="KW-1133">Transmembrane helix</keyword>
<comment type="caution">
    <text evidence="2">The sequence shown here is derived from an EMBL/GenBank/DDBJ whole genome shotgun (WGS) entry which is preliminary data.</text>
</comment>
<feature type="transmembrane region" description="Helical" evidence="1">
    <location>
        <begin position="43"/>
        <end position="64"/>
    </location>
</feature>
<accession>A0ABQ5NCD6</accession>
<keyword evidence="1" id="KW-0812">Transmembrane</keyword>
<evidence type="ECO:0000313" key="2">
    <source>
        <dbReference type="EMBL" id="GLC32680.1"/>
    </source>
</evidence>
<protein>
    <recommendedName>
        <fullName evidence="4">DUF378 domain-containing protein</fullName>
    </recommendedName>
</protein>
<feature type="transmembrane region" description="Helical" evidence="1">
    <location>
        <begin position="12"/>
        <end position="37"/>
    </location>
</feature>
<dbReference type="Proteomes" id="UP001208567">
    <property type="component" value="Unassembled WGS sequence"/>
</dbReference>
<sequence>MYKLNILDKISFILVIIGAINWALVGLFNLDLVSVIFGSPIPMIGRIVYIIIGAAGINMIYFIVKTRRNK</sequence>
<dbReference type="EMBL" id="BRXR01000001">
    <property type="protein sequence ID" value="GLC32680.1"/>
    <property type="molecule type" value="Genomic_DNA"/>
</dbReference>
<dbReference type="PANTHER" id="PTHR37304:SF1">
    <property type="entry name" value="MEMBRANE PROTEIN"/>
    <property type="match status" value="1"/>
</dbReference>
<reference evidence="2 3" key="1">
    <citation type="journal article" date="2024" name="Int. J. Syst. Evol. Microbiol.">
        <title>Clostridium omnivorum sp. nov., isolated from anoxic soil under the treatment of reductive soil disinfestation.</title>
        <authorList>
            <person name="Ueki A."/>
            <person name="Tonouchi A."/>
            <person name="Kaku N."/>
            <person name="Honma S."/>
            <person name="Ueki K."/>
        </authorList>
    </citation>
    <scope>NUCLEOTIDE SEQUENCE [LARGE SCALE GENOMIC DNA]</scope>
    <source>
        <strain evidence="2 3">E14</strain>
    </source>
</reference>
<evidence type="ECO:0008006" key="4">
    <source>
        <dbReference type="Google" id="ProtNLM"/>
    </source>
</evidence>